<evidence type="ECO:0000313" key="1">
    <source>
        <dbReference type="EMBL" id="JAD71260.1"/>
    </source>
</evidence>
<reference evidence="1" key="1">
    <citation type="submission" date="2014-09" db="EMBL/GenBank/DDBJ databases">
        <authorList>
            <person name="Magalhaes I.L.F."/>
            <person name="Oliveira U."/>
            <person name="Santos F.R."/>
            <person name="Vidigal T.H.D.A."/>
            <person name="Brescovit A.D."/>
            <person name="Santos A.J."/>
        </authorList>
    </citation>
    <scope>NUCLEOTIDE SEQUENCE</scope>
    <source>
        <tissue evidence="1">Shoot tissue taken approximately 20 cm above the soil surface</tissue>
    </source>
</reference>
<organism evidence="1">
    <name type="scientific">Arundo donax</name>
    <name type="common">Giant reed</name>
    <name type="synonym">Donax arundinaceus</name>
    <dbReference type="NCBI Taxonomy" id="35708"/>
    <lineage>
        <taxon>Eukaryota</taxon>
        <taxon>Viridiplantae</taxon>
        <taxon>Streptophyta</taxon>
        <taxon>Embryophyta</taxon>
        <taxon>Tracheophyta</taxon>
        <taxon>Spermatophyta</taxon>
        <taxon>Magnoliopsida</taxon>
        <taxon>Liliopsida</taxon>
        <taxon>Poales</taxon>
        <taxon>Poaceae</taxon>
        <taxon>PACMAD clade</taxon>
        <taxon>Arundinoideae</taxon>
        <taxon>Arundineae</taxon>
        <taxon>Arundo</taxon>
    </lineage>
</organism>
<sequence length="36" mass="3602">MVLIISVSSVFGTMVQCSSLPSSLVFARGSVASAVA</sequence>
<accession>A0A0A9CCZ1</accession>
<dbReference type="EMBL" id="GBRH01226635">
    <property type="protein sequence ID" value="JAD71260.1"/>
    <property type="molecule type" value="Transcribed_RNA"/>
</dbReference>
<proteinExistence type="predicted"/>
<reference evidence="1" key="2">
    <citation type="journal article" date="2015" name="Data Brief">
        <title>Shoot transcriptome of the giant reed, Arundo donax.</title>
        <authorList>
            <person name="Barrero R.A."/>
            <person name="Guerrero F.D."/>
            <person name="Moolhuijzen P."/>
            <person name="Goolsby J.A."/>
            <person name="Tidwell J."/>
            <person name="Bellgard S.E."/>
            <person name="Bellgard M.I."/>
        </authorList>
    </citation>
    <scope>NUCLEOTIDE SEQUENCE</scope>
    <source>
        <tissue evidence="1">Shoot tissue taken approximately 20 cm above the soil surface</tissue>
    </source>
</reference>
<name>A0A0A9CCZ1_ARUDO</name>
<protein>
    <submittedName>
        <fullName evidence="1">Uncharacterized protein</fullName>
    </submittedName>
</protein>
<dbReference type="AlphaFoldDB" id="A0A0A9CCZ1"/>